<protein>
    <submittedName>
        <fullName evidence="14">GPI ethanolamine phosphate transferase 2 isoform X3</fullName>
    </submittedName>
</protein>
<dbReference type="InterPro" id="IPR002591">
    <property type="entry name" value="Phosphodiest/P_Trfase"/>
</dbReference>
<dbReference type="InterPro" id="IPR017850">
    <property type="entry name" value="Alkaline_phosphatase_core_sf"/>
</dbReference>
<keyword evidence="8 11" id="KW-1133">Transmembrane helix</keyword>
<dbReference type="GO" id="GO:0051267">
    <property type="term" value="F:CP2 mannose-ethanolamine phosphotransferase activity"/>
    <property type="evidence" value="ECO:0007669"/>
    <property type="project" value="TreeGrafter"/>
</dbReference>
<evidence type="ECO:0000256" key="4">
    <source>
        <dbReference type="ARBA" id="ARBA00022502"/>
    </source>
</evidence>
<feature type="transmembrane region" description="Helical" evidence="11">
    <location>
        <begin position="700"/>
        <end position="718"/>
    </location>
</feature>
<sequence length="868" mass="95194">MRLGSGTFAAGCVVIEVLGVALFLRGFFPAPVFSGAERQAESPAPEPSAGASSNWTELPPPLFSKVVILLIDALRDDFVFGSKGVKFMPYTTYLVEKGSSLSFVAEAKPPTVTMPRIKALLTGSLPGFIDVVRNLNSPTLMEDNVITRAKAAGKRIIFYGDETWVKLFPKHFVEYDGTTSFFVSDYTEVDNNVTRHLDKVLKRQDWDMLILHYLGLDHIGHISGPSSPLVGHKLSEMDSILMKIHTALLAEERDPLLPSLLVLCGDHGMSEAGGHGASSMEEVNTALVLVSSAFERKPGDVRHPTRVQQTDLAATLSIGLGLPIPKSNTGSLMFPVVEGRPMREQLRFLHLNTVQLSKLLQENVPSYNKEPGFEQFKVSERSHRNWIRLYLEENNSEVVFNLGAKVRRQYLDALRMLKLSLSRRAAQYDVYSMAVGTVLVLEALVLLLLSVPQALSSRAELDVPLLSPVCSLLFYLLLLALAALHVVVCTAADSSCYLCGLPWLAAGGVMTLIAALLCAGMSALTRVFAGGKCLSQNPPQSTSRWSELDLLSFLGTVGHVLSLGASSFIEEEHQTCSDHKAELSVLAALSLTMIFVLVQKRCSLTSKVAMAFGLLGVYCYRAAIGNVLFPWQQDNKDISKGITEARFVYVFVLGILFTGTKDLLKSQIIAADFTARTVGLWEIHSGLVLLATLLLRPHNLPVLVLSLAIQTIMAQFVWRPLRHDVAEVTVMHYWFGQAFFYFQGNSNSIATVDISAGFVGLDAYMEIPAIFLTAFATYSGPVLWASHLVNFLTSEASSGSALSHACFCYALICSIPVSVYIILVTSLRYHLFIWSVFSPKLLYEGMHLLITAAVCIFFIAMDQTNTKS</sequence>
<dbReference type="InterPro" id="IPR045687">
    <property type="entry name" value="PIGG/GPI7_C"/>
</dbReference>
<feature type="transmembrane region" description="Helical" evidence="11">
    <location>
        <begin position="463"/>
        <end position="488"/>
    </location>
</feature>
<evidence type="ECO:0000256" key="7">
    <source>
        <dbReference type="ARBA" id="ARBA00022824"/>
    </source>
</evidence>
<evidence type="ECO:0000256" key="1">
    <source>
        <dbReference type="ARBA" id="ARBA00004477"/>
    </source>
</evidence>
<feature type="transmembrane region" description="Helical" evidence="11">
    <location>
        <begin position="841"/>
        <end position="861"/>
    </location>
</feature>
<dbReference type="CDD" id="cd16024">
    <property type="entry name" value="GPI_EPT_2"/>
    <property type="match status" value="1"/>
</dbReference>
<name>A0A6P3GGU0_BISBB</name>
<dbReference type="PANTHER" id="PTHR23072:SF0">
    <property type="entry name" value="GPI ETHANOLAMINE PHOSPHATE TRANSFERASE 2"/>
    <property type="match status" value="1"/>
</dbReference>
<dbReference type="CTD" id="54872"/>
<feature type="transmembrane region" description="Helical" evidence="11">
    <location>
        <begin position="806"/>
        <end position="829"/>
    </location>
</feature>
<evidence type="ECO:0000259" key="12">
    <source>
        <dbReference type="Pfam" id="PF19316"/>
    </source>
</evidence>
<evidence type="ECO:0000256" key="10">
    <source>
        <dbReference type="ARBA" id="ARBA00023180"/>
    </source>
</evidence>
<dbReference type="AlphaFoldDB" id="A0A6P3GGU0"/>
<feature type="transmembrane region" description="Helical" evidence="11">
    <location>
        <begin position="763"/>
        <end position="785"/>
    </location>
</feature>
<keyword evidence="6 11" id="KW-0812">Transmembrane</keyword>
<keyword evidence="4" id="KW-0337">GPI-anchor biosynthesis</keyword>
<keyword evidence="9 11" id="KW-0472">Membrane</keyword>
<feature type="transmembrane region" description="Helical" evidence="11">
    <location>
        <begin position="610"/>
        <end position="631"/>
    </location>
</feature>
<dbReference type="RefSeq" id="XP_010830868.1">
    <property type="nucleotide sequence ID" value="XM_010832566.1"/>
</dbReference>
<dbReference type="Proteomes" id="UP000515208">
    <property type="component" value="Unplaced"/>
</dbReference>
<feature type="transmembrane region" description="Helical" evidence="11">
    <location>
        <begin position="500"/>
        <end position="529"/>
    </location>
</feature>
<comment type="subcellular location">
    <subcellularLocation>
        <location evidence="1">Endoplasmic reticulum membrane</location>
        <topology evidence="1">Multi-pass membrane protein</topology>
    </subcellularLocation>
</comment>
<evidence type="ECO:0000256" key="6">
    <source>
        <dbReference type="ARBA" id="ARBA00022692"/>
    </source>
</evidence>
<evidence type="ECO:0000313" key="14">
    <source>
        <dbReference type="RefSeq" id="XP_010830868.1"/>
    </source>
</evidence>
<dbReference type="Pfam" id="PF19316">
    <property type="entry name" value="PIGO_PIGG"/>
    <property type="match status" value="1"/>
</dbReference>
<evidence type="ECO:0000256" key="5">
    <source>
        <dbReference type="ARBA" id="ARBA00022679"/>
    </source>
</evidence>
<feature type="transmembrane region" description="Helical" evidence="11">
    <location>
        <begin position="646"/>
        <end position="664"/>
    </location>
</feature>
<feature type="transmembrane region" description="Helical" evidence="11">
    <location>
        <begin position="673"/>
        <end position="694"/>
    </location>
</feature>
<organism evidence="13 14">
    <name type="scientific">Bison bison bison</name>
    <name type="common">North American plains bison</name>
    <dbReference type="NCBI Taxonomy" id="43346"/>
    <lineage>
        <taxon>Eukaryota</taxon>
        <taxon>Metazoa</taxon>
        <taxon>Chordata</taxon>
        <taxon>Craniata</taxon>
        <taxon>Vertebrata</taxon>
        <taxon>Euteleostomi</taxon>
        <taxon>Mammalia</taxon>
        <taxon>Eutheria</taxon>
        <taxon>Laurasiatheria</taxon>
        <taxon>Artiodactyla</taxon>
        <taxon>Ruminantia</taxon>
        <taxon>Pecora</taxon>
        <taxon>Bovidae</taxon>
        <taxon>Bovinae</taxon>
        <taxon>Bison</taxon>
    </lineage>
</organism>
<proteinExistence type="inferred from homology"/>
<feature type="transmembrane region" description="Helical" evidence="11">
    <location>
        <begin position="581"/>
        <end position="598"/>
    </location>
</feature>
<accession>A0A6P3GGU0</accession>
<keyword evidence="10" id="KW-0325">Glycoprotein</keyword>
<dbReference type="GO" id="GO:0006506">
    <property type="term" value="P:GPI anchor biosynthetic process"/>
    <property type="evidence" value="ECO:0007669"/>
    <property type="project" value="UniProtKB-UniPathway"/>
</dbReference>
<dbReference type="UniPathway" id="UPA00196"/>
<dbReference type="Pfam" id="PF01663">
    <property type="entry name" value="Phosphodiest"/>
    <property type="match status" value="1"/>
</dbReference>
<dbReference type="PANTHER" id="PTHR23072">
    <property type="entry name" value="PHOSPHATIDYLINOSITOL GLYCAN-RELATED"/>
    <property type="match status" value="1"/>
</dbReference>
<evidence type="ECO:0000256" key="8">
    <source>
        <dbReference type="ARBA" id="ARBA00022989"/>
    </source>
</evidence>
<feature type="transmembrane region" description="Helical" evidence="11">
    <location>
        <begin position="7"/>
        <end position="28"/>
    </location>
</feature>
<dbReference type="InterPro" id="IPR039527">
    <property type="entry name" value="PIGG/GPI7"/>
</dbReference>
<keyword evidence="13" id="KW-1185">Reference proteome</keyword>
<dbReference type="GeneID" id="104983081"/>
<comment type="pathway">
    <text evidence="2">Glycolipid biosynthesis; glycosylphosphatidylinositol-anchor biosynthesis.</text>
</comment>
<dbReference type="SUPFAM" id="SSF53649">
    <property type="entry name" value="Alkaline phosphatase-like"/>
    <property type="match status" value="1"/>
</dbReference>
<evidence type="ECO:0000256" key="2">
    <source>
        <dbReference type="ARBA" id="ARBA00004687"/>
    </source>
</evidence>
<comment type="similarity">
    <text evidence="3">Belongs to the PIGG/PIGN/PIGO family. PIGG subfamily.</text>
</comment>
<feature type="domain" description="GPI ethanolamine phosphate transferase 2 C-terminal" evidence="12">
    <location>
        <begin position="641"/>
        <end position="853"/>
    </location>
</feature>
<gene>
    <name evidence="14" type="primary">PIGG</name>
</gene>
<keyword evidence="7" id="KW-0256">Endoplasmic reticulum</keyword>
<dbReference type="InterPro" id="IPR037674">
    <property type="entry name" value="PIG-G_N"/>
</dbReference>
<dbReference type="Gene3D" id="3.40.720.10">
    <property type="entry name" value="Alkaline Phosphatase, subunit A"/>
    <property type="match status" value="1"/>
</dbReference>
<dbReference type="FunFam" id="3.40.720.10:FF:000018">
    <property type="entry name" value="Putative GPI ethanolamine phosphate transferase 2"/>
    <property type="match status" value="1"/>
</dbReference>
<dbReference type="GO" id="GO:0005789">
    <property type="term" value="C:endoplasmic reticulum membrane"/>
    <property type="evidence" value="ECO:0007669"/>
    <property type="project" value="UniProtKB-SubCell"/>
</dbReference>
<evidence type="ECO:0000256" key="3">
    <source>
        <dbReference type="ARBA" id="ARBA00005315"/>
    </source>
</evidence>
<keyword evidence="5 14" id="KW-0808">Transferase</keyword>
<evidence type="ECO:0000313" key="13">
    <source>
        <dbReference type="Proteomes" id="UP000515208"/>
    </source>
</evidence>
<reference evidence="14" key="1">
    <citation type="submission" date="2025-08" db="UniProtKB">
        <authorList>
            <consortium name="RefSeq"/>
        </authorList>
    </citation>
    <scope>IDENTIFICATION</scope>
    <source>
        <tissue evidence="14">Blood</tissue>
    </source>
</reference>
<evidence type="ECO:0000256" key="11">
    <source>
        <dbReference type="SAM" id="Phobius"/>
    </source>
</evidence>
<evidence type="ECO:0000256" key="9">
    <source>
        <dbReference type="ARBA" id="ARBA00023136"/>
    </source>
</evidence>
<feature type="transmembrane region" description="Helical" evidence="11">
    <location>
        <begin position="430"/>
        <end position="451"/>
    </location>
</feature>